<dbReference type="Pfam" id="PF13185">
    <property type="entry name" value="GAF_2"/>
    <property type="match status" value="2"/>
</dbReference>
<evidence type="ECO:0000256" key="2">
    <source>
        <dbReference type="SAM" id="MobiDB-lite"/>
    </source>
</evidence>
<evidence type="ECO:0000259" key="3">
    <source>
        <dbReference type="PROSITE" id="PS51746"/>
    </source>
</evidence>
<sequence>MTDEPTQTAAGQEVFEGDYRPTTAASGPTQVRIEPLSTEFLIRLADALNTTLDLQTLLKRTADLVRAVIDYRIFAILLLNDRTSDLRMRFQIGHTLEIERMRIKLGHGVVGQVAQQRQAILIPDVAQAENYINANPSVRSELAVPLIVKNRLIGVIDIQSEQPNYFSPEHLRLLQLTASRVGQAIENARLYTRVARQAQTLEVLNEISRELTSILDVDALLERVGQLLRRIIDFQMFSVWLLNESDQVLENRFAVRFGERFYPTETIPIDRGLVGAAMSERRVVHVADVRKDPRYRMVNPEARSEMAVPLVYKGKVIGVLDIEHTRTNYFNEDHERAMSTLAAQIAISIENAQLYQRVAHQEQRLERDLAMAREVQLRLLPPTKPQHKQAEFSARFIPARTIGGDLYDFISYDANRSAIALGDVSGKAAPAALYAALVSGIMRSAANQLLSPSALLATLNDALQERKLDSQYVCMLYGLWNDDNRTLQIANAGAVQPLVCRGGEVETVHAEGFPLGMFPNVTYEEFSLATQPGDSIIFFSDGIVDAQNAEGDMFGDDRLKAIVKKFNQKSASKIADAILAEVSKFQGGKERFDDETVVVLKVL</sequence>
<dbReference type="SMART" id="SM00331">
    <property type="entry name" value="PP2C_SIG"/>
    <property type="match status" value="1"/>
</dbReference>
<dbReference type="InterPro" id="IPR001932">
    <property type="entry name" value="PPM-type_phosphatase-like_dom"/>
</dbReference>
<protein>
    <submittedName>
        <fullName evidence="4">Sigma-B regulation protein RsbU (Phosphoserine phosphatase)</fullName>
        <ecNumber evidence="4">3.1.3.3</ecNumber>
    </submittedName>
</protein>
<keyword evidence="5" id="KW-1185">Reference proteome</keyword>
<dbReference type="RefSeq" id="WP_231581281.1">
    <property type="nucleotide sequence ID" value="NZ_JACHEK010000005.1"/>
</dbReference>
<comment type="caution">
    <text evidence="4">The sequence shown here is derived from an EMBL/GenBank/DDBJ whole genome shotgun (WGS) entry which is preliminary data.</text>
</comment>
<reference evidence="4 5" key="1">
    <citation type="submission" date="2020-08" db="EMBL/GenBank/DDBJ databases">
        <title>Genomic Encyclopedia of Type Strains, Phase IV (KMG-IV): sequencing the most valuable type-strain genomes for metagenomic binning, comparative biology and taxonomic classification.</title>
        <authorList>
            <person name="Goeker M."/>
        </authorList>
    </citation>
    <scope>NUCLEOTIDE SEQUENCE [LARGE SCALE GENOMIC DNA]</scope>
    <source>
        <strain evidence="4 5">DSM 103733</strain>
    </source>
</reference>
<evidence type="ECO:0000256" key="1">
    <source>
        <dbReference type="ARBA" id="ARBA00022801"/>
    </source>
</evidence>
<name>A0A841JX02_9BACT</name>
<keyword evidence="1 4" id="KW-0378">Hydrolase</keyword>
<dbReference type="Pfam" id="PF07228">
    <property type="entry name" value="SpoIIE"/>
    <property type="match status" value="1"/>
</dbReference>
<dbReference type="Gene3D" id="3.30.450.40">
    <property type="match status" value="2"/>
</dbReference>
<feature type="region of interest" description="Disordered" evidence="2">
    <location>
        <begin position="1"/>
        <end position="21"/>
    </location>
</feature>
<evidence type="ECO:0000313" key="5">
    <source>
        <dbReference type="Proteomes" id="UP000538666"/>
    </source>
</evidence>
<dbReference type="AlphaFoldDB" id="A0A841JX02"/>
<dbReference type="EC" id="3.1.3.3" evidence="4"/>
<proteinExistence type="predicted"/>
<dbReference type="SMART" id="SM00065">
    <property type="entry name" value="GAF"/>
    <property type="match status" value="2"/>
</dbReference>
<dbReference type="InterPro" id="IPR029016">
    <property type="entry name" value="GAF-like_dom_sf"/>
</dbReference>
<dbReference type="GO" id="GO:0016791">
    <property type="term" value="F:phosphatase activity"/>
    <property type="evidence" value="ECO:0007669"/>
    <property type="project" value="TreeGrafter"/>
</dbReference>
<dbReference type="InterPro" id="IPR036457">
    <property type="entry name" value="PPM-type-like_dom_sf"/>
</dbReference>
<feature type="compositionally biased region" description="Polar residues" evidence="2">
    <location>
        <begin position="1"/>
        <end position="10"/>
    </location>
</feature>
<dbReference type="SUPFAM" id="SSF55781">
    <property type="entry name" value="GAF domain-like"/>
    <property type="match status" value="2"/>
</dbReference>
<dbReference type="Proteomes" id="UP000538666">
    <property type="component" value="Unassembled WGS sequence"/>
</dbReference>
<feature type="domain" description="PPM-type phosphatase" evidence="3">
    <location>
        <begin position="388"/>
        <end position="602"/>
    </location>
</feature>
<dbReference type="EMBL" id="JACHEK010000005">
    <property type="protein sequence ID" value="MBB6144967.1"/>
    <property type="molecule type" value="Genomic_DNA"/>
</dbReference>
<dbReference type="PROSITE" id="PS51746">
    <property type="entry name" value="PPM_2"/>
    <property type="match status" value="1"/>
</dbReference>
<organism evidence="4 5">
    <name type="scientific">Silvibacterium bohemicum</name>
    <dbReference type="NCBI Taxonomy" id="1577686"/>
    <lineage>
        <taxon>Bacteria</taxon>
        <taxon>Pseudomonadati</taxon>
        <taxon>Acidobacteriota</taxon>
        <taxon>Terriglobia</taxon>
        <taxon>Terriglobales</taxon>
        <taxon>Acidobacteriaceae</taxon>
        <taxon>Silvibacterium</taxon>
    </lineage>
</organism>
<gene>
    <name evidence="4" type="ORF">HNQ77_002923</name>
</gene>
<dbReference type="PANTHER" id="PTHR43156">
    <property type="entry name" value="STAGE II SPORULATION PROTEIN E-RELATED"/>
    <property type="match status" value="1"/>
</dbReference>
<dbReference type="InterPro" id="IPR052016">
    <property type="entry name" value="Bact_Sigma-Reg"/>
</dbReference>
<dbReference type="PANTHER" id="PTHR43156:SF2">
    <property type="entry name" value="STAGE II SPORULATION PROTEIN E"/>
    <property type="match status" value="1"/>
</dbReference>
<evidence type="ECO:0000313" key="4">
    <source>
        <dbReference type="EMBL" id="MBB6144967.1"/>
    </source>
</evidence>
<dbReference type="SUPFAM" id="SSF81606">
    <property type="entry name" value="PP2C-like"/>
    <property type="match status" value="1"/>
</dbReference>
<dbReference type="Gene3D" id="3.60.40.10">
    <property type="entry name" value="PPM-type phosphatase domain"/>
    <property type="match status" value="1"/>
</dbReference>
<dbReference type="InterPro" id="IPR003018">
    <property type="entry name" value="GAF"/>
</dbReference>
<accession>A0A841JX02</accession>